<dbReference type="InterPro" id="IPR036709">
    <property type="entry name" value="Autotransporte_beta_dom_sf"/>
</dbReference>
<feature type="chain" id="PRO_5016379226" description="Copper resistance protein CopB" evidence="2">
    <location>
        <begin position="24"/>
        <end position="318"/>
    </location>
</feature>
<dbReference type="OrthoDB" id="9778934at2"/>
<evidence type="ECO:0000256" key="2">
    <source>
        <dbReference type="SAM" id="SignalP"/>
    </source>
</evidence>
<dbReference type="AlphaFoldDB" id="A0A328PA67"/>
<feature type="compositionally biased region" description="Pro residues" evidence="1">
    <location>
        <begin position="83"/>
        <end position="92"/>
    </location>
</feature>
<accession>A0A328PA67</accession>
<dbReference type="GO" id="GO:0006878">
    <property type="term" value="P:intracellular copper ion homeostasis"/>
    <property type="evidence" value="ECO:0007669"/>
    <property type="project" value="InterPro"/>
</dbReference>
<evidence type="ECO:0000313" key="4">
    <source>
        <dbReference type="Proteomes" id="UP000248926"/>
    </source>
</evidence>
<dbReference type="Pfam" id="PF05275">
    <property type="entry name" value="CopB"/>
    <property type="match status" value="1"/>
</dbReference>
<feature type="signal peptide" evidence="2">
    <location>
        <begin position="1"/>
        <end position="23"/>
    </location>
</feature>
<dbReference type="InterPro" id="IPR007939">
    <property type="entry name" value="Cu-R_B_prcur"/>
</dbReference>
<sequence length="318" mass="35099">MNRRMIPGIALALGACAPSMLLAQSADMQDMPGMSMQHAPQTDPHAGHHATTKPADSAQVHDGMDHSGHDMPATGEATLPPNDHVPPPPPQHAMPAMTREQMGALMQMDDASATGMLLFDRLERTRSTSGDYATSWEAEGWLGNPIDRLWVKAEGERGSDGTEGRADVLWSHAWASFWDAQLGARQDFGRGPTRQWAAVGVQGLAPYWFETQATFYAGEQGRTALRLEASYELLFTQRLILEPKLELNLYGKDDPQRGVSSGLSDVEAGLRLRYEFSRKFAPYVGVNWTRRYGDSQAPGAPAFHARETIWVAGVRWWL</sequence>
<feature type="region of interest" description="Disordered" evidence="1">
    <location>
        <begin position="31"/>
        <end position="95"/>
    </location>
</feature>
<organism evidence="3 4">
    <name type="scientific">Dyella jiangningensis</name>
    <dbReference type="NCBI Taxonomy" id="1379159"/>
    <lineage>
        <taxon>Bacteria</taxon>
        <taxon>Pseudomonadati</taxon>
        <taxon>Pseudomonadota</taxon>
        <taxon>Gammaproteobacteria</taxon>
        <taxon>Lysobacterales</taxon>
        <taxon>Rhodanobacteraceae</taxon>
        <taxon>Dyella</taxon>
    </lineage>
</organism>
<protein>
    <recommendedName>
        <fullName evidence="5">Copper resistance protein CopB</fullName>
    </recommendedName>
</protein>
<dbReference type="SUPFAM" id="SSF103515">
    <property type="entry name" value="Autotransporter"/>
    <property type="match status" value="1"/>
</dbReference>
<dbReference type="PROSITE" id="PS51257">
    <property type="entry name" value="PROKAR_LIPOPROTEIN"/>
    <property type="match status" value="1"/>
</dbReference>
<dbReference type="Proteomes" id="UP000248926">
    <property type="component" value="Unassembled WGS sequence"/>
</dbReference>
<proteinExistence type="predicted"/>
<gene>
    <name evidence="3" type="ORF">CA260_06970</name>
</gene>
<dbReference type="GO" id="GO:0005507">
    <property type="term" value="F:copper ion binding"/>
    <property type="evidence" value="ECO:0007669"/>
    <property type="project" value="InterPro"/>
</dbReference>
<comment type="caution">
    <text evidence="3">The sequence shown here is derived from an EMBL/GenBank/DDBJ whole genome shotgun (WGS) entry which is preliminary data.</text>
</comment>
<dbReference type="GO" id="GO:0009279">
    <property type="term" value="C:cell outer membrane"/>
    <property type="evidence" value="ECO:0007669"/>
    <property type="project" value="InterPro"/>
</dbReference>
<name>A0A328PA67_9GAMM</name>
<keyword evidence="2" id="KW-0732">Signal</keyword>
<dbReference type="EMBL" id="NFZS01000001">
    <property type="protein sequence ID" value="RAO77602.1"/>
    <property type="molecule type" value="Genomic_DNA"/>
</dbReference>
<reference evidence="3 4" key="1">
    <citation type="journal article" date="2018" name="Genet. Mol. Biol.">
        <title>The genome sequence of Dyella jiangningensis FCAV SCS01 from a lignocellulose-decomposing microbial consortium metagenome reveals potential for biotechnological applications.</title>
        <authorList>
            <person name="Desiderato J.G."/>
            <person name="Alvarenga D.O."/>
            <person name="Constancio M.T.L."/>
            <person name="Alves L.M.C."/>
            <person name="Varani A.M."/>
        </authorList>
    </citation>
    <scope>NUCLEOTIDE SEQUENCE [LARGE SCALE GENOMIC DNA]</scope>
    <source>
        <strain evidence="3 4">FCAV SCS01</strain>
    </source>
</reference>
<keyword evidence="4" id="KW-1185">Reference proteome</keyword>
<dbReference type="RefSeq" id="WP_111981712.1">
    <property type="nucleotide sequence ID" value="NZ_NFZS01000001.1"/>
</dbReference>
<evidence type="ECO:0008006" key="5">
    <source>
        <dbReference type="Google" id="ProtNLM"/>
    </source>
</evidence>
<evidence type="ECO:0000256" key="1">
    <source>
        <dbReference type="SAM" id="MobiDB-lite"/>
    </source>
</evidence>
<evidence type="ECO:0000313" key="3">
    <source>
        <dbReference type="EMBL" id="RAO77602.1"/>
    </source>
</evidence>